<dbReference type="KEGG" id="ftj:FTUN_8458"/>
<reference evidence="3" key="1">
    <citation type="submission" date="2020-05" db="EMBL/GenBank/DDBJ databases">
        <title>Frigoriglobus tundricola gen. nov., sp. nov., a psychrotolerant cellulolytic planctomycete of the family Gemmataceae with two divergent copies of 16S rRNA gene.</title>
        <authorList>
            <person name="Kulichevskaya I.S."/>
            <person name="Ivanova A.A."/>
            <person name="Naumoff D.G."/>
            <person name="Beletsky A.V."/>
            <person name="Rijpstra W.I.C."/>
            <person name="Sinninghe Damste J.S."/>
            <person name="Mardanov A.V."/>
            <person name="Ravin N.V."/>
            <person name="Dedysh S.N."/>
        </authorList>
    </citation>
    <scope>NUCLEOTIDE SEQUENCE [LARGE SCALE GENOMIC DNA]</scope>
    <source>
        <strain evidence="3">PL17</strain>
    </source>
</reference>
<keyword evidence="3" id="KW-1185">Reference proteome</keyword>
<protein>
    <submittedName>
        <fullName evidence="2">Uncharacterized protein</fullName>
    </submittedName>
</protein>
<organism evidence="2 3">
    <name type="scientific">Frigoriglobus tundricola</name>
    <dbReference type="NCBI Taxonomy" id="2774151"/>
    <lineage>
        <taxon>Bacteria</taxon>
        <taxon>Pseudomonadati</taxon>
        <taxon>Planctomycetota</taxon>
        <taxon>Planctomycetia</taxon>
        <taxon>Gemmatales</taxon>
        <taxon>Gemmataceae</taxon>
        <taxon>Frigoriglobus</taxon>
    </lineage>
</organism>
<dbReference type="EMBL" id="CP053452">
    <property type="protein sequence ID" value="QJX00820.1"/>
    <property type="molecule type" value="Genomic_DNA"/>
</dbReference>
<gene>
    <name evidence="2" type="ORF">FTUN_8458</name>
</gene>
<sequence>MRNASPVPHRTRGRRDRDLGADVRYTPTGTWLPLVKRREPASVWVFAD</sequence>
<dbReference type="Proteomes" id="UP000503447">
    <property type="component" value="Chromosome"/>
</dbReference>
<evidence type="ECO:0000313" key="2">
    <source>
        <dbReference type="EMBL" id="QJX00820.1"/>
    </source>
</evidence>
<evidence type="ECO:0000313" key="3">
    <source>
        <dbReference type="Proteomes" id="UP000503447"/>
    </source>
</evidence>
<name>A0A6M5Z324_9BACT</name>
<proteinExistence type="predicted"/>
<dbReference type="AlphaFoldDB" id="A0A6M5Z324"/>
<feature type="region of interest" description="Disordered" evidence="1">
    <location>
        <begin position="1"/>
        <end position="22"/>
    </location>
</feature>
<accession>A0A6M5Z324</accession>
<evidence type="ECO:0000256" key="1">
    <source>
        <dbReference type="SAM" id="MobiDB-lite"/>
    </source>
</evidence>